<dbReference type="PANTHER" id="PTHR14237">
    <property type="entry name" value="MOLYBDOPTERIN COFACTOR SULFURASE MOSC"/>
    <property type="match status" value="1"/>
</dbReference>
<dbReference type="RefSeq" id="WP_255922569.1">
    <property type="nucleotide sequence ID" value="NZ_JANFNG010000023.1"/>
</dbReference>
<keyword evidence="3" id="KW-1185">Reference proteome</keyword>
<dbReference type="InterPro" id="IPR005303">
    <property type="entry name" value="MOCOS_middle"/>
</dbReference>
<evidence type="ECO:0000313" key="3">
    <source>
        <dbReference type="Proteomes" id="UP001057702"/>
    </source>
</evidence>
<gene>
    <name evidence="2" type="ORF">NGB36_24135</name>
</gene>
<dbReference type="PANTHER" id="PTHR14237:SF19">
    <property type="entry name" value="MITOCHONDRIAL AMIDOXIME REDUCING COMPONENT 1"/>
    <property type="match status" value="1"/>
</dbReference>
<dbReference type="InterPro" id="IPR005302">
    <property type="entry name" value="MoCF_Sase_C"/>
</dbReference>
<feature type="domain" description="MOSC" evidence="1">
    <location>
        <begin position="127"/>
        <end position="273"/>
    </location>
</feature>
<protein>
    <submittedName>
        <fullName evidence="2">MOSC domain-containing protein</fullName>
    </submittedName>
</protein>
<organism evidence="2 3">
    <name type="scientific">Streptomyces humicola</name>
    <dbReference type="NCBI Taxonomy" id="2953240"/>
    <lineage>
        <taxon>Bacteria</taxon>
        <taxon>Bacillati</taxon>
        <taxon>Actinomycetota</taxon>
        <taxon>Actinomycetes</taxon>
        <taxon>Kitasatosporales</taxon>
        <taxon>Streptomycetaceae</taxon>
        <taxon>Streptomyces</taxon>
    </lineage>
</organism>
<dbReference type="PROSITE" id="PS51340">
    <property type="entry name" value="MOSC"/>
    <property type="match status" value="1"/>
</dbReference>
<dbReference type="SUPFAM" id="SSF141673">
    <property type="entry name" value="MOSC N-terminal domain-like"/>
    <property type="match status" value="1"/>
</dbReference>
<comment type="caution">
    <text evidence="2">The sequence shown here is derived from an EMBL/GenBank/DDBJ whole genome shotgun (WGS) entry which is preliminary data.</text>
</comment>
<accession>A0ABT1Q2K1</accession>
<dbReference type="Pfam" id="PF03476">
    <property type="entry name" value="MOSC_N"/>
    <property type="match status" value="1"/>
</dbReference>
<dbReference type="Pfam" id="PF03473">
    <property type="entry name" value="MOSC"/>
    <property type="match status" value="1"/>
</dbReference>
<sequence>MRTPRLKAVHIYPVKSVAGPAPGEAAVEPWGLVGDRRWMLVDGDNRFLTQRQWPRMALICAEPLADGRLRVAAPGMPPLDVAVPEPAATMPVQIWRDKVEAVAAAPQAAEWFGEFLGARVTLVHLDDPARRRPVDPEYSLPGDMVTFADGYPLLLTSAASLDALNSLIAQGGRPDEGPLPMNRFRPNVVVEGTEAWAEDGWRRIAIGEVSLRVAKPCGRCIITTTDQRTAVRGKEPLATLARHRRFGDSLVFGQNLIPENRGTLRVGDAFTILE</sequence>
<evidence type="ECO:0000259" key="1">
    <source>
        <dbReference type="PROSITE" id="PS51340"/>
    </source>
</evidence>
<dbReference type="SUPFAM" id="SSF50800">
    <property type="entry name" value="PK beta-barrel domain-like"/>
    <property type="match status" value="1"/>
</dbReference>
<dbReference type="InterPro" id="IPR011037">
    <property type="entry name" value="Pyrv_Knase-like_insert_dom_sf"/>
</dbReference>
<reference evidence="2" key="1">
    <citation type="submission" date="2022-06" db="EMBL/GenBank/DDBJ databases">
        <title>Draft genome sequence of Streptomyces sp. RB6PN25 isolated from peat swamp forest in Thailand.</title>
        <authorList>
            <person name="Duangmal K."/>
            <person name="Klaysubun C."/>
        </authorList>
    </citation>
    <scope>NUCLEOTIDE SEQUENCE</scope>
    <source>
        <strain evidence="2">RB6PN25</strain>
    </source>
</reference>
<dbReference type="Proteomes" id="UP001057702">
    <property type="component" value="Unassembled WGS sequence"/>
</dbReference>
<dbReference type="EMBL" id="JANFNG010000023">
    <property type="protein sequence ID" value="MCQ4083603.1"/>
    <property type="molecule type" value="Genomic_DNA"/>
</dbReference>
<evidence type="ECO:0000313" key="2">
    <source>
        <dbReference type="EMBL" id="MCQ4083603.1"/>
    </source>
</evidence>
<name>A0ABT1Q2K1_9ACTN</name>
<proteinExistence type="predicted"/>